<dbReference type="Proteomes" id="UP000709466">
    <property type="component" value="Unassembled WGS sequence"/>
</dbReference>
<dbReference type="PRINTS" id="PR00313">
    <property type="entry name" value="CABNDNGRPT"/>
</dbReference>
<reference evidence="5 6" key="1">
    <citation type="submission" date="2020-03" db="EMBL/GenBank/DDBJ databases">
        <title>Bacterial isolates of synthetic phycosphere.</title>
        <authorList>
            <person name="Fu H."/>
            <person name="Moran M.A."/>
        </authorList>
    </citation>
    <scope>NUCLEOTIDE SEQUENCE [LARGE SCALE GENOMIC DNA]</scope>
    <source>
        <strain evidence="5 6">HF1</strain>
    </source>
</reference>
<dbReference type="PROSITE" id="PS00330">
    <property type="entry name" value="HEMOLYSIN_CALCIUM"/>
    <property type="match status" value="2"/>
</dbReference>
<dbReference type="RefSeq" id="WP_167636129.1">
    <property type="nucleotide sequence ID" value="NZ_JAATOP010000001.1"/>
</dbReference>
<gene>
    <name evidence="5" type="ORF">HCZ30_02240</name>
</gene>
<keyword evidence="2" id="KW-0964">Secreted</keyword>
<dbReference type="PANTHER" id="PTHR38340">
    <property type="entry name" value="S-LAYER PROTEIN"/>
    <property type="match status" value="1"/>
</dbReference>
<accession>A0ABX0VTX0</accession>
<evidence type="ECO:0000256" key="1">
    <source>
        <dbReference type="ARBA" id="ARBA00004613"/>
    </source>
</evidence>
<comment type="caution">
    <text evidence="5">The sequence shown here is derived from an EMBL/GenBank/DDBJ whole genome shotgun (WGS) entry which is preliminary data.</text>
</comment>
<evidence type="ECO:0000256" key="2">
    <source>
        <dbReference type="ARBA" id="ARBA00022525"/>
    </source>
</evidence>
<dbReference type="EMBL" id="JAATOP010000001">
    <property type="protein sequence ID" value="NIY71250.1"/>
    <property type="molecule type" value="Genomic_DNA"/>
</dbReference>
<dbReference type="InterPro" id="IPR001343">
    <property type="entry name" value="Hemolysn_Ca-bd"/>
</dbReference>
<dbReference type="SUPFAM" id="SSF52266">
    <property type="entry name" value="SGNH hydrolase"/>
    <property type="match status" value="1"/>
</dbReference>
<dbReference type="InterPro" id="IPR018511">
    <property type="entry name" value="Hemolysin-typ_Ca-bd_CS"/>
</dbReference>
<keyword evidence="3" id="KW-0378">Hydrolase</keyword>
<dbReference type="InterPro" id="IPR005181">
    <property type="entry name" value="SASA"/>
</dbReference>
<proteinExistence type="predicted"/>
<evidence type="ECO:0000313" key="6">
    <source>
        <dbReference type="Proteomes" id="UP000709466"/>
    </source>
</evidence>
<sequence>MLPATHDNFVVYSDFASQTVVGVYETYDEAKAALQTGYALRFPADYEPLGIVDIEYDDLMFINSQEGDIFRLAEGITDFRLEGDGNSTIIGGDTNGKFYGSNGDNTMTAGDGGISLVGRSGDDVLVGGDGNDRLFGNQDNDSLFGGAGSDILNGGDGDDHLFAGDGTDFLYGENGADTFHFALDANGKSYIKDFDATEGDSIELEGTYTSFDDLMAAGAVTEASGHVTIKDGTAQIIVQNTSLADVQASTTFVTEADTAINGGSFVTFAEFLDTGLDTSATEVDIAGTTYILRDDEPLHADYKYQDSNGQWWSPDYFVLVAGGQSNMFGSGQGGDTTIDPNVMAYDYINGEIVVADYDAAPAGGTGIKPEGTTYNNLYFPLANDLAAELDRPVLVVTHAVPGTTMSMWNEDEADPEAGALWRDLNTEVENALTAIDQDKADLFIWHQGESDFTMDPAQYEQEFMEFVAQVRGTQWGGEDLAFLAGELSRKGDNYHMNEALQNIETTETDPNLGFVSSVGISTFGTNNIHFDGEGLVEFGHRYFDAYMDILAERENPGSTATGDTAPVFDITPEDNSEDVYAWGDPDPSPGQTMALDNQYWTIGEGYSDSIYLSDGFSDAEGDALSYYVHIYGANGSRGHYFGEIDGDKLTIDPTLADAGEYEVHIFASDGELDSETVVYNLTVEESEPTVVIYDDSTYSSLRGEYIDLRSALDDASSHRGMEILSLNMWEQMGGVYIDTDSLHIKGDSSMGLTFNMADDILRIYFDGEADFDANGNDLNNNIEGNDGDNIIRGYEGIDWLYGEGGNDMLDGGADIDRLFGGAGDDYIIFGSGNDQAYGDAGADMFVFADGDETNQIRDFAAAEGDNVVVLFDGIDDYDTLMANATLQDDTTNNRVIVNVGDDRVIIWGIQSNELTSDMFQFTDQAAAYDSTIA</sequence>
<evidence type="ECO:0000313" key="5">
    <source>
        <dbReference type="EMBL" id="NIY71250.1"/>
    </source>
</evidence>
<dbReference type="InterPro" id="IPR050557">
    <property type="entry name" value="RTX_toxin/Mannuronan_C5-epim"/>
</dbReference>
<dbReference type="Pfam" id="PF03629">
    <property type="entry name" value="SASA"/>
    <property type="match status" value="1"/>
</dbReference>
<comment type="subcellular location">
    <subcellularLocation>
        <location evidence="1">Secreted</location>
    </subcellularLocation>
</comment>
<dbReference type="PANTHER" id="PTHR38340:SF1">
    <property type="entry name" value="S-LAYER PROTEIN"/>
    <property type="match status" value="1"/>
</dbReference>
<evidence type="ECO:0000256" key="3">
    <source>
        <dbReference type="ARBA" id="ARBA00022801"/>
    </source>
</evidence>
<protein>
    <recommendedName>
        <fullName evidence="4">Sialate O-acetylesterase domain-containing protein</fullName>
    </recommendedName>
</protein>
<dbReference type="SUPFAM" id="SSF51120">
    <property type="entry name" value="beta-Roll"/>
    <property type="match status" value="2"/>
</dbReference>
<feature type="domain" description="Sialate O-acetylesterase" evidence="4">
    <location>
        <begin position="319"/>
        <end position="547"/>
    </location>
</feature>
<organism evidence="5 6">
    <name type="scientific">Marivivens donghaensis</name>
    <dbReference type="NCBI Taxonomy" id="1699413"/>
    <lineage>
        <taxon>Bacteria</taxon>
        <taxon>Pseudomonadati</taxon>
        <taxon>Pseudomonadota</taxon>
        <taxon>Alphaproteobacteria</taxon>
        <taxon>Rhodobacterales</taxon>
        <taxon>Paracoccaceae</taxon>
        <taxon>Marivivens group</taxon>
        <taxon>Marivivens</taxon>
    </lineage>
</organism>
<dbReference type="InterPro" id="IPR036514">
    <property type="entry name" value="SGNH_hydro_sf"/>
</dbReference>
<name>A0ABX0VTX0_9RHOB</name>
<dbReference type="Pfam" id="PF00353">
    <property type="entry name" value="HemolysinCabind"/>
    <property type="match status" value="2"/>
</dbReference>
<evidence type="ECO:0000259" key="4">
    <source>
        <dbReference type="Pfam" id="PF03629"/>
    </source>
</evidence>
<dbReference type="Gene3D" id="2.150.10.10">
    <property type="entry name" value="Serralysin-like metalloprotease, C-terminal"/>
    <property type="match status" value="4"/>
</dbReference>
<keyword evidence="6" id="KW-1185">Reference proteome</keyword>
<dbReference type="InterPro" id="IPR011049">
    <property type="entry name" value="Serralysin-like_metalloprot_C"/>
</dbReference>
<dbReference type="Gene3D" id="3.40.50.1110">
    <property type="entry name" value="SGNH hydrolase"/>
    <property type="match status" value="1"/>
</dbReference>